<dbReference type="Proteomes" id="UP000664495">
    <property type="component" value="Unassembled WGS sequence"/>
</dbReference>
<reference evidence="1 2" key="1">
    <citation type="submission" date="2021-03" db="EMBL/GenBank/DDBJ databases">
        <title>Enterococcal diversity collection.</title>
        <authorList>
            <person name="Gilmore M.S."/>
            <person name="Schwartzman J."/>
            <person name="Van Tyne D."/>
            <person name="Martin M."/>
            <person name="Earl A.M."/>
            <person name="Manson A.L."/>
            <person name="Straub T."/>
            <person name="Salamzade R."/>
            <person name="Saavedra J."/>
            <person name="Lebreton F."/>
            <person name="Prichula J."/>
            <person name="Schaufler K."/>
            <person name="Gaca A."/>
            <person name="Sgardioli B."/>
            <person name="Wagenaar J."/>
            <person name="Strong T."/>
        </authorList>
    </citation>
    <scope>NUCLEOTIDE SEQUENCE [LARGE SCALE GENOMIC DNA]</scope>
    <source>
        <strain evidence="1 2">MJM16</strain>
    </source>
</reference>
<proteinExistence type="predicted"/>
<dbReference type="Gene3D" id="3.10.180.10">
    <property type="entry name" value="2,3-Dihydroxybiphenyl 1,2-Dioxygenase, domain 1"/>
    <property type="match status" value="1"/>
</dbReference>
<protein>
    <submittedName>
        <fullName evidence="1">VOC family protein</fullName>
    </submittedName>
</protein>
<accession>A0ABS3HH31</accession>
<organism evidence="1 2">
    <name type="scientific">Candidatus Enterococcus murrayae</name>
    <dbReference type="NCBI Taxonomy" id="2815321"/>
    <lineage>
        <taxon>Bacteria</taxon>
        <taxon>Bacillati</taxon>
        <taxon>Bacillota</taxon>
        <taxon>Bacilli</taxon>
        <taxon>Lactobacillales</taxon>
        <taxon>Enterococcaceae</taxon>
        <taxon>Enterococcus</taxon>
    </lineage>
</organism>
<dbReference type="EMBL" id="JAFLVR010000024">
    <property type="protein sequence ID" value="MBO0452755.1"/>
    <property type="molecule type" value="Genomic_DNA"/>
</dbReference>
<comment type="caution">
    <text evidence="1">The sequence shown here is derived from an EMBL/GenBank/DDBJ whole genome shotgun (WGS) entry which is preliminary data.</text>
</comment>
<dbReference type="InterPro" id="IPR029068">
    <property type="entry name" value="Glyas_Bleomycin-R_OHBP_Dase"/>
</dbReference>
<name>A0ABS3HH31_9ENTE</name>
<dbReference type="PANTHER" id="PTHR33990:SF1">
    <property type="entry name" value="PROTEIN YJDN"/>
    <property type="match status" value="1"/>
</dbReference>
<keyword evidence="2" id="KW-1185">Reference proteome</keyword>
<dbReference type="SUPFAM" id="SSF54593">
    <property type="entry name" value="Glyoxalase/Bleomycin resistance protein/Dihydroxybiphenyl dioxygenase"/>
    <property type="match status" value="1"/>
</dbReference>
<dbReference type="PANTHER" id="PTHR33990">
    <property type="entry name" value="PROTEIN YJDN-RELATED"/>
    <property type="match status" value="1"/>
</dbReference>
<evidence type="ECO:0000313" key="2">
    <source>
        <dbReference type="Proteomes" id="UP000664495"/>
    </source>
</evidence>
<gene>
    <name evidence="1" type="ORF">JZO85_10760</name>
</gene>
<dbReference type="RefSeq" id="WP_207108529.1">
    <property type="nucleotide sequence ID" value="NZ_JAFLVR010000024.1"/>
</dbReference>
<evidence type="ECO:0000313" key="1">
    <source>
        <dbReference type="EMBL" id="MBO0452755.1"/>
    </source>
</evidence>
<sequence>MLMPYVRFNGTCKEAFLRYAEIFNGEIQHLSMYGDIPENPEMPISEELKSKVMHGQLLLPKLGGISGADSISTVEKGGNVSIQAHLPNEETAQKIFSKLAEAGVVIGPLGTNPPPDDNSVSGCVEDMYGVTWIISATKIVSYY</sequence>